<evidence type="ECO:0000256" key="6">
    <source>
        <dbReference type="ARBA" id="ARBA00022989"/>
    </source>
</evidence>
<keyword evidence="6 8" id="KW-1133">Transmembrane helix</keyword>
<comment type="subcellular location">
    <subcellularLocation>
        <location evidence="1 8">Cell membrane</location>
        <topology evidence="1 8">Multi-pass membrane protein</topology>
    </subcellularLocation>
</comment>
<feature type="transmembrane region" description="Helical" evidence="8">
    <location>
        <begin position="71"/>
        <end position="89"/>
    </location>
</feature>
<feature type="transmembrane region" description="Helical" evidence="8">
    <location>
        <begin position="227"/>
        <end position="246"/>
    </location>
</feature>
<proteinExistence type="inferred from homology"/>
<feature type="transmembrane region" description="Helical" evidence="8">
    <location>
        <begin position="170"/>
        <end position="190"/>
    </location>
</feature>
<evidence type="ECO:0000313" key="10">
    <source>
        <dbReference type="Proteomes" id="UP000295023"/>
    </source>
</evidence>
<evidence type="ECO:0000256" key="3">
    <source>
        <dbReference type="ARBA" id="ARBA00022448"/>
    </source>
</evidence>
<name>A0A4R4D8J9_9PROT</name>
<dbReference type="PANTHER" id="PTHR30269:SF37">
    <property type="entry name" value="MEMBRANE TRANSPORTER PROTEIN"/>
    <property type="match status" value="1"/>
</dbReference>
<keyword evidence="4 8" id="KW-1003">Cell membrane</keyword>
<dbReference type="PANTHER" id="PTHR30269">
    <property type="entry name" value="TRANSMEMBRANE PROTEIN YFCA"/>
    <property type="match status" value="1"/>
</dbReference>
<comment type="similarity">
    <text evidence="2 8">Belongs to the 4-toluene sulfonate uptake permease (TSUP) (TC 2.A.102) family.</text>
</comment>
<dbReference type="Pfam" id="PF01925">
    <property type="entry name" value="TauE"/>
    <property type="match status" value="1"/>
</dbReference>
<feature type="transmembrane region" description="Helical" evidence="8">
    <location>
        <begin position="196"/>
        <end position="215"/>
    </location>
</feature>
<keyword evidence="5 8" id="KW-0812">Transmembrane</keyword>
<sequence length="247" mass="25438">MDGLTAAVALGAALAGFVQGLSGFAFGLVAMAVWAWVLDPPLAGPLVVIGSLIGQALALPMLRHGFDLRRAAPFLLGGVLGVPLGVALLPRIDPLAFRLGVGLLLLAWCPAMLLARDLPRVTRGGALADGAAGLLGGVMGGLGGLTGPAPTLWITLRGWDRPAQRAVFQLYNLVMQTLTMGTYLATGAVTAEVTRLGLVVAPAMLVPSLLGTLLYRRISDAAFRRVVLGLLALSGLVLVATTLPRLL</sequence>
<dbReference type="Proteomes" id="UP000295023">
    <property type="component" value="Unassembled WGS sequence"/>
</dbReference>
<feature type="transmembrane region" description="Helical" evidence="8">
    <location>
        <begin position="42"/>
        <end position="59"/>
    </location>
</feature>
<evidence type="ECO:0000256" key="2">
    <source>
        <dbReference type="ARBA" id="ARBA00009142"/>
    </source>
</evidence>
<dbReference type="GO" id="GO:0005886">
    <property type="term" value="C:plasma membrane"/>
    <property type="evidence" value="ECO:0007669"/>
    <property type="project" value="UniProtKB-SubCell"/>
</dbReference>
<evidence type="ECO:0000256" key="1">
    <source>
        <dbReference type="ARBA" id="ARBA00004651"/>
    </source>
</evidence>
<reference evidence="9 10" key="1">
    <citation type="submission" date="2019-03" db="EMBL/GenBank/DDBJ databases">
        <title>Paracraurococcus aquatilis NE82 genome sequence.</title>
        <authorList>
            <person name="Zhao Y."/>
            <person name="Du Z."/>
        </authorList>
    </citation>
    <scope>NUCLEOTIDE SEQUENCE [LARGE SCALE GENOMIC DNA]</scope>
    <source>
        <strain evidence="9 10">NE82</strain>
    </source>
</reference>
<evidence type="ECO:0000256" key="7">
    <source>
        <dbReference type="ARBA" id="ARBA00023136"/>
    </source>
</evidence>
<dbReference type="EMBL" id="SKBM01000021">
    <property type="protein sequence ID" value="TCZ56750.1"/>
    <property type="molecule type" value="Genomic_DNA"/>
</dbReference>
<keyword evidence="7 8" id="KW-0472">Membrane</keyword>
<dbReference type="OrthoDB" id="8421744at2"/>
<protein>
    <recommendedName>
        <fullName evidence="8">Probable membrane transporter protein</fullName>
    </recommendedName>
</protein>
<evidence type="ECO:0000256" key="5">
    <source>
        <dbReference type="ARBA" id="ARBA00022692"/>
    </source>
</evidence>
<dbReference type="RefSeq" id="WP_132293286.1">
    <property type="nucleotide sequence ID" value="NZ_SKBM01000021.1"/>
</dbReference>
<accession>A0A4R4D8J9</accession>
<gene>
    <name evidence="9" type="ORF">EXY23_19385</name>
</gene>
<keyword evidence="10" id="KW-1185">Reference proteome</keyword>
<evidence type="ECO:0000313" key="9">
    <source>
        <dbReference type="EMBL" id="TCZ56750.1"/>
    </source>
</evidence>
<organism evidence="9 10">
    <name type="scientific">Roseicella aquatilis</name>
    <dbReference type="NCBI Taxonomy" id="2527868"/>
    <lineage>
        <taxon>Bacteria</taxon>
        <taxon>Pseudomonadati</taxon>
        <taxon>Pseudomonadota</taxon>
        <taxon>Alphaproteobacteria</taxon>
        <taxon>Acetobacterales</taxon>
        <taxon>Roseomonadaceae</taxon>
        <taxon>Roseicella</taxon>
    </lineage>
</organism>
<dbReference type="InterPro" id="IPR052017">
    <property type="entry name" value="TSUP"/>
</dbReference>
<dbReference type="AlphaFoldDB" id="A0A4R4D8J9"/>
<evidence type="ECO:0000256" key="4">
    <source>
        <dbReference type="ARBA" id="ARBA00022475"/>
    </source>
</evidence>
<evidence type="ECO:0000256" key="8">
    <source>
        <dbReference type="RuleBase" id="RU363041"/>
    </source>
</evidence>
<dbReference type="InterPro" id="IPR002781">
    <property type="entry name" value="TM_pro_TauE-like"/>
</dbReference>
<comment type="caution">
    <text evidence="9">The sequence shown here is derived from an EMBL/GenBank/DDBJ whole genome shotgun (WGS) entry which is preliminary data.</text>
</comment>
<feature type="transmembrane region" description="Helical" evidence="8">
    <location>
        <begin position="95"/>
        <end position="115"/>
    </location>
</feature>
<keyword evidence="3" id="KW-0813">Transport</keyword>